<evidence type="ECO:0000313" key="13">
    <source>
        <dbReference type="Proteomes" id="UP000428260"/>
    </source>
</evidence>
<keyword evidence="7" id="KW-0653">Protein transport</keyword>
<organism evidence="12 13">
    <name type="scientific">Maribellus comscasis</name>
    <dbReference type="NCBI Taxonomy" id="2681766"/>
    <lineage>
        <taxon>Bacteria</taxon>
        <taxon>Pseudomonadati</taxon>
        <taxon>Bacteroidota</taxon>
        <taxon>Bacteroidia</taxon>
        <taxon>Marinilabiliales</taxon>
        <taxon>Prolixibacteraceae</taxon>
        <taxon>Maribellus</taxon>
    </lineage>
</organism>
<dbReference type="PROSITE" id="PS52015">
    <property type="entry name" value="TONB_CTD"/>
    <property type="match status" value="1"/>
</dbReference>
<accession>A0A6I6KAA0</accession>
<dbReference type="GO" id="GO:0055085">
    <property type="term" value="P:transmembrane transport"/>
    <property type="evidence" value="ECO:0007669"/>
    <property type="project" value="InterPro"/>
</dbReference>
<dbReference type="AlphaFoldDB" id="A0A6I6KAA0"/>
<evidence type="ECO:0000256" key="3">
    <source>
        <dbReference type="ARBA" id="ARBA00022448"/>
    </source>
</evidence>
<feature type="transmembrane region" description="Helical" evidence="10">
    <location>
        <begin position="93"/>
        <end position="116"/>
    </location>
</feature>
<gene>
    <name evidence="12" type="ORF">GM418_26555</name>
</gene>
<dbReference type="InterPro" id="IPR051045">
    <property type="entry name" value="TonB-dependent_transducer"/>
</dbReference>
<dbReference type="InterPro" id="IPR037682">
    <property type="entry name" value="TonB_C"/>
</dbReference>
<evidence type="ECO:0000256" key="4">
    <source>
        <dbReference type="ARBA" id="ARBA00022475"/>
    </source>
</evidence>
<keyword evidence="3" id="KW-0813">Transport</keyword>
<dbReference type="FunFam" id="3.30.1150.10:FF:000002">
    <property type="entry name" value="Energy transducer TonB"/>
    <property type="match status" value="1"/>
</dbReference>
<dbReference type="Gene3D" id="3.30.1150.10">
    <property type="match status" value="1"/>
</dbReference>
<evidence type="ECO:0000256" key="10">
    <source>
        <dbReference type="SAM" id="Phobius"/>
    </source>
</evidence>
<reference evidence="12 13" key="1">
    <citation type="submission" date="2019-11" db="EMBL/GenBank/DDBJ databases">
        <authorList>
            <person name="Zheng R.K."/>
            <person name="Sun C.M."/>
        </authorList>
    </citation>
    <scope>NUCLEOTIDE SEQUENCE [LARGE SCALE GENOMIC DNA]</scope>
    <source>
        <strain evidence="12 13">WC007</strain>
    </source>
</reference>
<dbReference type="KEGG" id="mcos:GM418_26555"/>
<dbReference type="Pfam" id="PF05569">
    <property type="entry name" value="Peptidase_M56"/>
    <property type="match status" value="1"/>
</dbReference>
<evidence type="ECO:0000256" key="9">
    <source>
        <dbReference type="ARBA" id="ARBA00023136"/>
    </source>
</evidence>
<sequence length="475" mass="54055">MNHAINFILESGISLSVLALIYILFLRRETFFKLNRFFLLGAITFSLVLPFLKFQIFGANPVLLEEITVTPYKNLIEAVTVYGKDLSGTIEEAILSANFLILVYLLGVTFFLYRFLFRVGDLTYMILKNPVQKCEGFKLVVLDKETSPFSFLSYVFVSRAQEKDISYHKMLAHELEHIKQGHTFDIIVLEILSAFQWFNPFMWMLRRSIRENHEYLADQAVLKSGVKRGFYKKLLLNQFVGYNFEIANNFNYSLIKKRIKMMSRIRSSKFANGKMIFGVLAAVGLVVVFACEEKESYEMTPVKQNESMTVTILDQKLKIEGAVDGIEKIKNLLSESSNIEFRYDSVGNNIVLSPQKGQLENSSLDSDEQVFFIVEDMPEFPGGENSLRKYIANAIIYPEVAVEKGIQGKVFVSFIVTKNGTIANAKIDHGVDPALDKEALRVVNSLPKWEPGKQKGQAVNVNYTVPINFSMDEDS</sequence>
<dbReference type="GO" id="GO:0031992">
    <property type="term" value="F:energy transducer activity"/>
    <property type="evidence" value="ECO:0007669"/>
    <property type="project" value="TreeGrafter"/>
</dbReference>
<evidence type="ECO:0000256" key="7">
    <source>
        <dbReference type="ARBA" id="ARBA00022927"/>
    </source>
</evidence>
<feature type="transmembrane region" description="Helical" evidence="10">
    <location>
        <begin position="37"/>
        <end position="56"/>
    </location>
</feature>
<keyword evidence="6 10" id="KW-0812">Transmembrane</keyword>
<protein>
    <submittedName>
        <fullName evidence="12">TonB family protein</fullName>
    </submittedName>
</protein>
<evidence type="ECO:0000256" key="8">
    <source>
        <dbReference type="ARBA" id="ARBA00022989"/>
    </source>
</evidence>
<dbReference type="CDD" id="cd07341">
    <property type="entry name" value="M56_BlaR1_MecR1_like"/>
    <property type="match status" value="1"/>
</dbReference>
<evidence type="ECO:0000256" key="5">
    <source>
        <dbReference type="ARBA" id="ARBA00022519"/>
    </source>
</evidence>
<dbReference type="Proteomes" id="UP000428260">
    <property type="component" value="Chromosome"/>
</dbReference>
<keyword evidence="8 10" id="KW-1133">Transmembrane helix</keyword>
<dbReference type="EMBL" id="CP046401">
    <property type="protein sequence ID" value="QGY47094.1"/>
    <property type="molecule type" value="Genomic_DNA"/>
</dbReference>
<keyword evidence="5" id="KW-0997">Cell inner membrane</keyword>
<dbReference type="InterPro" id="IPR008756">
    <property type="entry name" value="Peptidase_M56"/>
</dbReference>
<dbReference type="GO" id="GO:0015031">
    <property type="term" value="P:protein transport"/>
    <property type="evidence" value="ECO:0007669"/>
    <property type="project" value="UniProtKB-KW"/>
</dbReference>
<feature type="domain" description="TonB C-terminal" evidence="11">
    <location>
        <begin position="382"/>
        <end position="475"/>
    </location>
</feature>
<evidence type="ECO:0000259" key="11">
    <source>
        <dbReference type="PROSITE" id="PS52015"/>
    </source>
</evidence>
<dbReference type="RefSeq" id="WP_158870625.1">
    <property type="nucleotide sequence ID" value="NZ_CP046401.1"/>
</dbReference>
<dbReference type="PANTHER" id="PTHR33446">
    <property type="entry name" value="PROTEIN TONB-RELATED"/>
    <property type="match status" value="1"/>
</dbReference>
<dbReference type="GO" id="GO:0098797">
    <property type="term" value="C:plasma membrane protein complex"/>
    <property type="evidence" value="ECO:0007669"/>
    <property type="project" value="TreeGrafter"/>
</dbReference>
<dbReference type="SUPFAM" id="SSF74653">
    <property type="entry name" value="TolA/TonB C-terminal domain"/>
    <property type="match status" value="1"/>
</dbReference>
<feature type="transmembrane region" description="Helical" evidence="10">
    <location>
        <begin position="6"/>
        <end position="25"/>
    </location>
</feature>
<dbReference type="Pfam" id="PF03544">
    <property type="entry name" value="TonB_C"/>
    <property type="match status" value="1"/>
</dbReference>
<name>A0A6I6KAA0_9BACT</name>
<dbReference type="InterPro" id="IPR006260">
    <property type="entry name" value="TonB/TolA_C"/>
</dbReference>
<keyword evidence="9 10" id="KW-0472">Membrane</keyword>
<dbReference type="NCBIfam" id="TIGR01352">
    <property type="entry name" value="tonB_Cterm"/>
    <property type="match status" value="1"/>
</dbReference>
<evidence type="ECO:0000313" key="12">
    <source>
        <dbReference type="EMBL" id="QGY47094.1"/>
    </source>
</evidence>
<comment type="similarity">
    <text evidence="2">Belongs to the TonB family.</text>
</comment>
<dbReference type="PANTHER" id="PTHR33446:SF2">
    <property type="entry name" value="PROTEIN TONB"/>
    <property type="match status" value="1"/>
</dbReference>
<evidence type="ECO:0000256" key="6">
    <source>
        <dbReference type="ARBA" id="ARBA00022692"/>
    </source>
</evidence>
<keyword evidence="4" id="KW-1003">Cell membrane</keyword>
<evidence type="ECO:0000256" key="2">
    <source>
        <dbReference type="ARBA" id="ARBA00006555"/>
    </source>
</evidence>
<comment type="subcellular location">
    <subcellularLocation>
        <location evidence="1">Cell inner membrane</location>
        <topology evidence="1">Single-pass membrane protein</topology>
        <orientation evidence="1">Periplasmic side</orientation>
    </subcellularLocation>
</comment>
<keyword evidence="13" id="KW-1185">Reference proteome</keyword>
<evidence type="ECO:0000256" key="1">
    <source>
        <dbReference type="ARBA" id="ARBA00004383"/>
    </source>
</evidence>
<feature type="transmembrane region" description="Helical" evidence="10">
    <location>
        <begin position="270"/>
        <end position="290"/>
    </location>
</feature>
<proteinExistence type="inferred from homology"/>